<comment type="similarity">
    <text evidence="3">Belongs to the glycosyltransferase 39 family.</text>
</comment>
<dbReference type="InterPro" id="IPR027005">
    <property type="entry name" value="PMT-like"/>
</dbReference>
<dbReference type="GO" id="GO:0016020">
    <property type="term" value="C:membrane"/>
    <property type="evidence" value="ECO:0007669"/>
    <property type="project" value="InterPro"/>
</dbReference>
<evidence type="ECO:0000256" key="6">
    <source>
        <dbReference type="ARBA" id="ARBA00022692"/>
    </source>
</evidence>
<dbReference type="GO" id="GO:0005783">
    <property type="term" value="C:endoplasmic reticulum"/>
    <property type="evidence" value="ECO:0007669"/>
    <property type="project" value="TreeGrafter"/>
</dbReference>
<comment type="pathway">
    <text evidence="2">Protein modification; protein glycosylation.</text>
</comment>
<evidence type="ECO:0000256" key="3">
    <source>
        <dbReference type="ARBA" id="ARBA00007222"/>
    </source>
</evidence>
<evidence type="ECO:0000256" key="10">
    <source>
        <dbReference type="SAM" id="Phobius"/>
    </source>
</evidence>
<proteinExistence type="inferred from homology"/>
<keyword evidence="4" id="KW-0328">Glycosyltransferase</keyword>
<dbReference type="Proteomes" id="UP000499080">
    <property type="component" value="Unassembled WGS sequence"/>
</dbReference>
<dbReference type="UniPathway" id="UPA00378"/>
<evidence type="ECO:0000313" key="13">
    <source>
        <dbReference type="Proteomes" id="UP000499080"/>
    </source>
</evidence>
<feature type="transmembrane region" description="Helical" evidence="10">
    <location>
        <begin position="59"/>
        <end position="76"/>
    </location>
</feature>
<dbReference type="InterPro" id="IPR003342">
    <property type="entry name" value="ArnT-like_N"/>
</dbReference>
<comment type="caution">
    <text evidence="12">The sequence shown here is derived from an EMBL/GenBank/DDBJ whole genome shotgun (WGS) entry which is preliminary data.</text>
</comment>
<dbReference type="EMBL" id="BGPR01079334">
    <property type="protein sequence ID" value="GBL74069.1"/>
    <property type="molecule type" value="Genomic_DNA"/>
</dbReference>
<dbReference type="PANTHER" id="PTHR10050">
    <property type="entry name" value="DOLICHYL-PHOSPHATE-MANNOSE--PROTEIN MANNOSYLTRANSFERASE"/>
    <property type="match status" value="1"/>
</dbReference>
<feature type="transmembrane region" description="Helical" evidence="10">
    <location>
        <begin position="31"/>
        <end position="52"/>
    </location>
</feature>
<keyword evidence="8 10" id="KW-0472">Membrane</keyword>
<gene>
    <name evidence="12" type="primary">pomt2</name>
    <name evidence="12" type="ORF">AVEN_199121_1</name>
</gene>
<keyword evidence="6 10" id="KW-0812">Transmembrane</keyword>
<evidence type="ECO:0000256" key="9">
    <source>
        <dbReference type="ARBA" id="ARBA00039583"/>
    </source>
</evidence>
<dbReference type="GO" id="GO:0004169">
    <property type="term" value="F:dolichyl-phosphate-mannose-protein mannosyltransferase activity"/>
    <property type="evidence" value="ECO:0007669"/>
    <property type="project" value="TreeGrafter"/>
</dbReference>
<organism evidence="12 13">
    <name type="scientific">Araneus ventricosus</name>
    <name type="common">Orbweaver spider</name>
    <name type="synonym">Epeira ventricosa</name>
    <dbReference type="NCBI Taxonomy" id="182803"/>
    <lineage>
        <taxon>Eukaryota</taxon>
        <taxon>Metazoa</taxon>
        <taxon>Ecdysozoa</taxon>
        <taxon>Arthropoda</taxon>
        <taxon>Chelicerata</taxon>
        <taxon>Arachnida</taxon>
        <taxon>Araneae</taxon>
        <taxon>Araneomorphae</taxon>
        <taxon>Entelegynae</taxon>
        <taxon>Araneoidea</taxon>
        <taxon>Araneidae</taxon>
        <taxon>Araneus</taxon>
    </lineage>
</organism>
<evidence type="ECO:0000256" key="4">
    <source>
        <dbReference type="ARBA" id="ARBA00022676"/>
    </source>
</evidence>
<evidence type="ECO:0000313" key="12">
    <source>
        <dbReference type="EMBL" id="GBL74069.1"/>
    </source>
</evidence>
<evidence type="ECO:0000256" key="2">
    <source>
        <dbReference type="ARBA" id="ARBA00004922"/>
    </source>
</evidence>
<dbReference type="AlphaFoldDB" id="A0A4Y2A3S2"/>
<dbReference type="OrthoDB" id="5561486at2759"/>
<accession>A0A4Y2A3S2</accession>
<protein>
    <recommendedName>
        <fullName evidence="9">Protein O-mannosyl-transferase 2</fullName>
    </recommendedName>
</protein>
<evidence type="ECO:0000256" key="5">
    <source>
        <dbReference type="ARBA" id="ARBA00022679"/>
    </source>
</evidence>
<dbReference type="PANTHER" id="PTHR10050:SF46">
    <property type="entry name" value="PROTEIN O-MANNOSYL-TRANSFERASE 2"/>
    <property type="match status" value="1"/>
</dbReference>
<evidence type="ECO:0000256" key="7">
    <source>
        <dbReference type="ARBA" id="ARBA00022989"/>
    </source>
</evidence>
<evidence type="ECO:0000259" key="11">
    <source>
        <dbReference type="Pfam" id="PF02366"/>
    </source>
</evidence>
<evidence type="ECO:0000256" key="1">
    <source>
        <dbReference type="ARBA" id="ARBA00004127"/>
    </source>
</evidence>
<evidence type="ECO:0000256" key="8">
    <source>
        <dbReference type="ARBA" id="ARBA00023136"/>
    </source>
</evidence>
<feature type="domain" description="ArnT-like N-terminal" evidence="11">
    <location>
        <begin position="1"/>
        <end position="111"/>
    </location>
</feature>
<name>A0A4Y2A3S2_ARAVE</name>
<comment type="subcellular location">
    <subcellularLocation>
        <location evidence="1">Endomembrane system</location>
        <topology evidence="1">Multi-pass membrane protein</topology>
    </subcellularLocation>
</comment>
<keyword evidence="5 12" id="KW-0808">Transferase</keyword>
<keyword evidence="7 10" id="KW-1133">Transmembrane helix</keyword>
<keyword evidence="13" id="KW-1185">Reference proteome</keyword>
<reference evidence="12 13" key="1">
    <citation type="journal article" date="2019" name="Sci. Rep.">
        <title>Orb-weaving spider Araneus ventricosus genome elucidates the spidroin gene catalogue.</title>
        <authorList>
            <person name="Kono N."/>
            <person name="Nakamura H."/>
            <person name="Ohtoshi R."/>
            <person name="Moran D.A.P."/>
            <person name="Shinohara A."/>
            <person name="Yoshida Y."/>
            <person name="Fujiwara M."/>
            <person name="Mori M."/>
            <person name="Tomita M."/>
            <person name="Arakawa K."/>
        </authorList>
    </citation>
    <scope>NUCLEOTIDE SEQUENCE [LARGE SCALE GENOMIC DNA]</scope>
</reference>
<feature type="transmembrane region" description="Helical" evidence="10">
    <location>
        <begin position="82"/>
        <end position="100"/>
    </location>
</feature>
<dbReference type="Pfam" id="PF02366">
    <property type="entry name" value="PMT"/>
    <property type="match status" value="1"/>
</dbReference>
<sequence>MLIGLAGKLTGYNGTFAFDKPGDKYEDHNYVGMRLFCVFHGIFIIPFCFLIVWEMTYSLSASALAATFIIFDVGMITLSQYILLDPILIFFIIGSVLGMVKFHSQSNRYTFSVLFQYLFFLHI</sequence>